<dbReference type="PROSITE" id="PS50089">
    <property type="entry name" value="ZF_RING_2"/>
    <property type="match status" value="1"/>
</dbReference>
<dbReference type="EMBL" id="CAMGYJ010000011">
    <property type="protein sequence ID" value="CAI0607403.1"/>
    <property type="molecule type" value="Genomic_DNA"/>
</dbReference>
<dbReference type="PROSITE" id="PS50294">
    <property type="entry name" value="WD_REPEATS_REGION"/>
    <property type="match status" value="1"/>
</dbReference>
<dbReference type="PANTHER" id="PTHR44489">
    <property type="match status" value="1"/>
</dbReference>
<evidence type="ECO:0000256" key="1">
    <source>
        <dbReference type="ARBA" id="ARBA00022574"/>
    </source>
</evidence>
<evidence type="ECO:0000313" key="11">
    <source>
        <dbReference type="Proteomes" id="UP001154282"/>
    </source>
</evidence>
<keyword evidence="11" id="KW-1185">Reference proteome</keyword>
<dbReference type="SMART" id="SM00220">
    <property type="entry name" value="S_TKc"/>
    <property type="match status" value="1"/>
</dbReference>
<dbReference type="SUPFAM" id="SSF50978">
    <property type="entry name" value="WD40 repeat-like"/>
    <property type="match status" value="1"/>
</dbReference>
<feature type="repeat" description="WD" evidence="7">
    <location>
        <begin position="661"/>
        <end position="700"/>
    </location>
</feature>
<dbReference type="CDD" id="cd16587">
    <property type="entry name" value="RING-HC_TRIM32_C-VII"/>
    <property type="match status" value="1"/>
</dbReference>
<dbReference type="PROSITE" id="PS50011">
    <property type="entry name" value="PROTEIN_KINASE_DOM"/>
    <property type="match status" value="1"/>
</dbReference>
<dbReference type="SMART" id="SM00320">
    <property type="entry name" value="WD40"/>
    <property type="match status" value="6"/>
</dbReference>
<accession>A0AAV0RWB6</accession>
<feature type="repeat" description="WD" evidence="7">
    <location>
        <begin position="529"/>
        <end position="568"/>
    </location>
</feature>
<dbReference type="InterPro" id="IPR011009">
    <property type="entry name" value="Kinase-like_dom_sf"/>
</dbReference>
<dbReference type="InterPro" id="IPR015943">
    <property type="entry name" value="WD40/YVTN_repeat-like_dom_sf"/>
</dbReference>
<keyword evidence="2" id="KW-0479">Metal-binding</keyword>
<dbReference type="AlphaFoldDB" id="A0AAV0RWB6"/>
<dbReference type="InterPro" id="IPR001680">
    <property type="entry name" value="WD40_rpt"/>
</dbReference>
<dbReference type="InterPro" id="IPR027370">
    <property type="entry name" value="Znf-RING_euk"/>
</dbReference>
<dbReference type="InterPro" id="IPR001841">
    <property type="entry name" value="Znf_RING"/>
</dbReference>
<feature type="domain" description="RING-type" evidence="9">
    <location>
        <begin position="9"/>
        <end position="54"/>
    </location>
</feature>
<name>A0AAV0RWB6_9ROSI</name>
<evidence type="ECO:0000256" key="2">
    <source>
        <dbReference type="ARBA" id="ARBA00022723"/>
    </source>
</evidence>
<dbReference type="InterPro" id="IPR044715">
    <property type="entry name" value="WDR86-like"/>
</dbReference>
<dbReference type="Pfam" id="PF00400">
    <property type="entry name" value="WD40"/>
    <property type="match status" value="3"/>
</dbReference>
<evidence type="ECO:0000256" key="4">
    <source>
        <dbReference type="ARBA" id="ARBA00022771"/>
    </source>
</evidence>
<dbReference type="PROSITE" id="PS50082">
    <property type="entry name" value="WD_REPEATS_2"/>
    <property type="match status" value="2"/>
</dbReference>
<dbReference type="Proteomes" id="UP001154282">
    <property type="component" value="Unassembled WGS sequence"/>
</dbReference>
<evidence type="ECO:0000256" key="7">
    <source>
        <dbReference type="PROSITE-ProRule" id="PRU00221"/>
    </source>
</evidence>
<dbReference type="InterPro" id="IPR020472">
    <property type="entry name" value="WD40_PAC1"/>
</dbReference>
<sequence length="833" mass="92542">MESPEPPECPVCLQPYDGDDIIPRVLPCGHTVCETCLNSLPERYNLTVRCPACTQLVKFPSPQGPSSLPKNIDLLRLIPTTNSHQDRSKFKASELQNDAKVDDFLPRLWSHEFYSEWRKWVLPDNAVSVEDKGLLDGFLKEHIKVRLFKVAGDSSDGDGKDCMFKLSYIAKIMNCLFEMNELKRRELGLILKIGSERSRICRVRGLWGDLDDGCLYCVCERLNESSWSELWCLDDGVSIDGVSSFVMVGMEMCEAVMSLHLEGVIAGGLGLPCFTLDDFGHVSLCSNQVLALGQTTWKEVSEFVRGGKSVGNRELGTLVAECLRRGEYLSPEALGSILLEGYVPSVAYRSDVWSLAFTFARLLVGEQFTKDMLAWVDDFISETSEKVTLDCAGLYMGLMEKTSHSLESKYGEKLQPLQQLLCRCLNFDIENRPDVIEMWKCIREVIIRGEFDTSPRLINKVTVGEGATGHCLVTGELCQVAKVKSEMNRNNKILEEGDTEGVENADEFQETGIDFVEGLVEGKVKSKNLQGHFDCITGLAIGGGFLFSSSFDKTVCVWSLQDFSHVHTLKGHEHKVMAVIYSEEGQKPLCISGDSGGGIFLWTIHDPLDQTSLRKWYEEKDWRYSGIHALTTAGNGYLYSGSGDRSIKAWVLQDGTLSCTMEGHKSVVSTLAARNGVLYSGSWDGTVRLWSLSDHSLLTVLGEKDMPGTLSSVLSVTADRNLVISTHENGHLKVVLHALKLYKNVWRNDQFMKSAQIHSGAIFSSSMGGGWLFTGGWDKTVNVQELSGDELQVDIKSIGTIPSTSVITALLYWQGKLYVGYGDRTIKVFCYAN</sequence>
<dbReference type="GO" id="GO:0004672">
    <property type="term" value="F:protein kinase activity"/>
    <property type="evidence" value="ECO:0007669"/>
    <property type="project" value="InterPro"/>
</dbReference>
<dbReference type="PROSITE" id="PS00518">
    <property type="entry name" value="ZF_RING_1"/>
    <property type="match status" value="1"/>
</dbReference>
<evidence type="ECO:0000259" key="8">
    <source>
        <dbReference type="PROSITE" id="PS50011"/>
    </source>
</evidence>
<dbReference type="PRINTS" id="PR00320">
    <property type="entry name" value="GPROTEINBRPT"/>
</dbReference>
<dbReference type="SUPFAM" id="SSF57850">
    <property type="entry name" value="RING/U-box"/>
    <property type="match status" value="1"/>
</dbReference>
<dbReference type="Pfam" id="PF13445">
    <property type="entry name" value="zf-RING_UBOX"/>
    <property type="match status" value="1"/>
</dbReference>
<feature type="domain" description="Protein kinase" evidence="8">
    <location>
        <begin position="145"/>
        <end position="446"/>
    </location>
</feature>
<keyword evidence="5" id="KW-0862">Zinc</keyword>
<comment type="caution">
    <text evidence="10">The sequence shown here is derived from an EMBL/GenBank/DDBJ whole genome shotgun (WGS) entry which is preliminary data.</text>
</comment>
<keyword evidence="4 6" id="KW-0863">Zinc-finger</keyword>
<dbReference type="InterPro" id="IPR000719">
    <property type="entry name" value="Prot_kinase_dom"/>
</dbReference>
<dbReference type="GO" id="GO:0008270">
    <property type="term" value="F:zinc ion binding"/>
    <property type="evidence" value="ECO:0007669"/>
    <property type="project" value="UniProtKB-KW"/>
</dbReference>
<dbReference type="SUPFAM" id="SSF56112">
    <property type="entry name" value="Protein kinase-like (PK-like)"/>
    <property type="match status" value="1"/>
</dbReference>
<evidence type="ECO:0000256" key="5">
    <source>
        <dbReference type="ARBA" id="ARBA00022833"/>
    </source>
</evidence>
<gene>
    <name evidence="10" type="ORF">LITE_LOCUS50278</name>
</gene>
<dbReference type="GO" id="GO:0005524">
    <property type="term" value="F:ATP binding"/>
    <property type="evidence" value="ECO:0007669"/>
    <property type="project" value="InterPro"/>
</dbReference>
<dbReference type="InterPro" id="IPR013083">
    <property type="entry name" value="Znf_RING/FYVE/PHD"/>
</dbReference>
<keyword evidence="3" id="KW-0677">Repeat</keyword>
<evidence type="ECO:0000256" key="6">
    <source>
        <dbReference type="PROSITE-ProRule" id="PRU00175"/>
    </source>
</evidence>
<protein>
    <submittedName>
        <fullName evidence="10">Uncharacterized protein</fullName>
    </submittedName>
</protein>
<evidence type="ECO:0000259" key="9">
    <source>
        <dbReference type="PROSITE" id="PS50089"/>
    </source>
</evidence>
<organism evidence="10 11">
    <name type="scientific">Linum tenue</name>
    <dbReference type="NCBI Taxonomy" id="586396"/>
    <lineage>
        <taxon>Eukaryota</taxon>
        <taxon>Viridiplantae</taxon>
        <taxon>Streptophyta</taxon>
        <taxon>Embryophyta</taxon>
        <taxon>Tracheophyta</taxon>
        <taxon>Spermatophyta</taxon>
        <taxon>Magnoliopsida</taxon>
        <taxon>eudicotyledons</taxon>
        <taxon>Gunneridae</taxon>
        <taxon>Pentapetalae</taxon>
        <taxon>rosids</taxon>
        <taxon>fabids</taxon>
        <taxon>Malpighiales</taxon>
        <taxon>Linaceae</taxon>
        <taxon>Linum</taxon>
    </lineage>
</organism>
<dbReference type="InterPro" id="IPR017907">
    <property type="entry name" value="Znf_RING_CS"/>
</dbReference>
<proteinExistence type="predicted"/>
<keyword evidence="1 7" id="KW-0853">WD repeat</keyword>
<dbReference type="Gene3D" id="2.130.10.10">
    <property type="entry name" value="YVTN repeat-like/Quinoprotein amine dehydrogenase"/>
    <property type="match status" value="2"/>
</dbReference>
<dbReference type="SMART" id="SM00184">
    <property type="entry name" value="RING"/>
    <property type="match status" value="1"/>
</dbReference>
<evidence type="ECO:0000313" key="10">
    <source>
        <dbReference type="EMBL" id="CAI0607403.1"/>
    </source>
</evidence>
<dbReference type="Gene3D" id="1.10.510.10">
    <property type="entry name" value="Transferase(Phosphotransferase) domain 1"/>
    <property type="match status" value="1"/>
</dbReference>
<dbReference type="Gene3D" id="3.30.40.10">
    <property type="entry name" value="Zinc/RING finger domain, C3HC4 (zinc finger)"/>
    <property type="match status" value="1"/>
</dbReference>
<dbReference type="InterPro" id="IPR036322">
    <property type="entry name" value="WD40_repeat_dom_sf"/>
</dbReference>
<dbReference type="PANTHER" id="PTHR44489:SF11">
    <property type="entry name" value="WD REPEAT DOMAIN 86"/>
    <property type="match status" value="1"/>
</dbReference>
<reference evidence="10" key="1">
    <citation type="submission" date="2022-08" db="EMBL/GenBank/DDBJ databases">
        <authorList>
            <person name="Gutierrez-Valencia J."/>
        </authorList>
    </citation>
    <scope>NUCLEOTIDE SEQUENCE</scope>
</reference>
<evidence type="ECO:0000256" key="3">
    <source>
        <dbReference type="ARBA" id="ARBA00022737"/>
    </source>
</evidence>